<gene>
    <name evidence="1" type="ORF">TM448B00955_0002</name>
</gene>
<protein>
    <recommendedName>
        <fullName evidence="2">Terminase</fullName>
    </recommendedName>
</protein>
<reference evidence="1" key="1">
    <citation type="submission" date="2020-03" db="EMBL/GenBank/DDBJ databases">
        <title>The deep terrestrial virosphere.</title>
        <authorList>
            <person name="Holmfeldt K."/>
            <person name="Nilsson E."/>
            <person name="Simone D."/>
            <person name="Lopez-Fernandez M."/>
            <person name="Wu X."/>
            <person name="de Brujin I."/>
            <person name="Lundin D."/>
            <person name="Andersson A."/>
            <person name="Bertilsson S."/>
            <person name="Dopson M."/>
        </authorList>
    </citation>
    <scope>NUCLEOTIDE SEQUENCE</scope>
    <source>
        <strain evidence="1">TM448B00955</strain>
    </source>
</reference>
<evidence type="ECO:0000313" key="1">
    <source>
        <dbReference type="EMBL" id="QJH97237.1"/>
    </source>
</evidence>
<evidence type="ECO:0008006" key="2">
    <source>
        <dbReference type="Google" id="ProtNLM"/>
    </source>
</evidence>
<accession>A0A6M3XJ17</accession>
<organism evidence="1">
    <name type="scientific">viral metagenome</name>
    <dbReference type="NCBI Taxonomy" id="1070528"/>
    <lineage>
        <taxon>unclassified sequences</taxon>
        <taxon>metagenomes</taxon>
        <taxon>organismal metagenomes</taxon>
    </lineage>
</organism>
<name>A0A6M3XJ17_9ZZZZ</name>
<dbReference type="EMBL" id="MT144679">
    <property type="protein sequence ID" value="QJH97237.1"/>
    <property type="molecule type" value="Genomic_DNA"/>
</dbReference>
<sequence length="114" mass="12839">MDIAKLQEKLLKQNDWLFMKLSEQKKLVIDSAQTEHDYRIAVAIKVLELRSEGVPVTIISDITRGDKVIANLKLQRDIARGMSDSCNQAIQAIRASMSGLQSLISRDKEAMKLI</sequence>
<proteinExistence type="predicted"/>
<dbReference type="AlphaFoldDB" id="A0A6M3XJ17"/>